<feature type="region of interest" description="Disordered" evidence="1">
    <location>
        <begin position="315"/>
        <end position="397"/>
    </location>
</feature>
<dbReference type="SUPFAM" id="SSF50729">
    <property type="entry name" value="PH domain-like"/>
    <property type="match status" value="1"/>
</dbReference>
<reference evidence="3" key="1">
    <citation type="submission" date="2016-01" db="EMBL/GenBank/DDBJ databases">
        <title>Reference transcriptome for the parasite Schistocephalus solidus: insights into the molecular evolution of parasitism.</title>
        <authorList>
            <person name="Hebert F.O."/>
            <person name="Grambauer S."/>
            <person name="Barber I."/>
            <person name="Landry C.R."/>
            <person name="Aubin-Horth N."/>
        </authorList>
    </citation>
    <scope>NUCLEOTIDE SEQUENCE</scope>
</reference>
<feature type="compositionally biased region" description="Polar residues" evidence="1">
    <location>
        <begin position="497"/>
        <end position="506"/>
    </location>
</feature>
<feature type="region of interest" description="Disordered" evidence="1">
    <location>
        <begin position="431"/>
        <end position="537"/>
    </location>
</feature>
<dbReference type="Pfam" id="PF09380">
    <property type="entry name" value="FERM_C"/>
    <property type="match status" value="1"/>
</dbReference>
<feature type="compositionally biased region" description="Basic and acidic residues" evidence="1">
    <location>
        <begin position="907"/>
        <end position="918"/>
    </location>
</feature>
<feature type="compositionally biased region" description="Low complexity" evidence="1">
    <location>
        <begin position="438"/>
        <end position="451"/>
    </location>
</feature>
<proteinExistence type="predicted"/>
<dbReference type="InterPro" id="IPR000299">
    <property type="entry name" value="FERM_domain"/>
</dbReference>
<feature type="domain" description="FERM" evidence="2">
    <location>
        <begin position="1"/>
        <end position="86"/>
    </location>
</feature>
<feature type="compositionally biased region" description="Polar residues" evidence="1">
    <location>
        <begin position="523"/>
        <end position="537"/>
    </location>
</feature>
<feature type="compositionally biased region" description="Low complexity" evidence="1">
    <location>
        <begin position="374"/>
        <end position="395"/>
    </location>
</feature>
<dbReference type="SMART" id="SM01196">
    <property type="entry name" value="FERM_C"/>
    <property type="match status" value="1"/>
</dbReference>
<feature type="compositionally biased region" description="Basic and acidic residues" evidence="1">
    <location>
        <begin position="1025"/>
        <end position="1034"/>
    </location>
</feature>
<feature type="compositionally biased region" description="Basic and acidic residues" evidence="1">
    <location>
        <begin position="358"/>
        <end position="367"/>
    </location>
</feature>
<feature type="compositionally biased region" description="Polar residues" evidence="1">
    <location>
        <begin position="475"/>
        <end position="487"/>
    </location>
</feature>
<evidence type="ECO:0000259" key="2">
    <source>
        <dbReference type="PROSITE" id="PS50057"/>
    </source>
</evidence>
<feature type="compositionally biased region" description="Basic and acidic residues" evidence="1">
    <location>
        <begin position="280"/>
        <end position="294"/>
    </location>
</feature>
<evidence type="ECO:0000313" key="3">
    <source>
        <dbReference type="EMBL" id="JAP53803.1"/>
    </source>
</evidence>
<gene>
    <name evidence="3" type="ORF">TR113735</name>
</gene>
<dbReference type="PROSITE" id="PS50057">
    <property type="entry name" value="FERM_3"/>
    <property type="match status" value="1"/>
</dbReference>
<dbReference type="GO" id="GO:0031032">
    <property type="term" value="P:actomyosin structure organization"/>
    <property type="evidence" value="ECO:0007669"/>
    <property type="project" value="TreeGrafter"/>
</dbReference>
<feature type="compositionally biased region" description="Basic and acidic residues" evidence="1">
    <location>
        <begin position="998"/>
        <end position="1011"/>
    </location>
</feature>
<dbReference type="InterPro" id="IPR011993">
    <property type="entry name" value="PH-like_dom_sf"/>
</dbReference>
<dbReference type="GO" id="GO:0005856">
    <property type="term" value="C:cytoskeleton"/>
    <property type="evidence" value="ECO:0007669"/>
    <property type="project" value="TreeGrafter"/>
</dbReference>
<feature type="region of interest" description="Disordered" evidence="1">
    <location>
        <begin position="253"/>
        <end position="303"/>
    </location>
</feature>
<dbReference type="EMBL" id="GEEE01009422">
    <property type="protein sequence ID" value="JAP53803.1"/>
    <property type="molecule type" value="Transcribed_RNA"/>
</dbReference>
<feature type="compositionally biased region" description="Polar residues" evidence="1">
    <location>
        <begin position="942"/>
        <end position="954"/>
    </location>
</feature>
<feature type="region of interest" description="Disordered" evidence="1">
    <location>
        <begin position="889"/>
        <end position="954"/>
    </location>
</feature>
<feature type="region of interest" description="Disordered" evidence="1">
    <location>
        <begin position="223"/>
        <end position="242"/>
    </location>
</feature>
<evidence type="ECO:0000256" key="1">
    <source>
        <dbReference type="SAM" id="MobiDB-lite"/>
    </source>
</evidence>
<dbReference type="InterPro" id="IPR018980">
    <property type="entry name" value="FERM_PH-like_C"/>
</dbReference>
<dbReference type="Gene3D" id="2.30.29.30">
    <property type="entry name" value="Pleckstrin-homology domain (PH domain)/Phosphotyrosine-binding domain (PTB)"/>
    <property type="match status" value="1"/>
</dbReference>
<name>A0A0X3PPD6_SCHSO</name>
<feature type="compositionally biased region" description="Polar residues" evidence="1">
    <location>
        <begin position="330"/>
        <end position="342"/>
    </location>
</feature>
<dbReference type="PANTHER" id="PTHR23280">
    <property type="entry name" value="4.1 G PROTEIN"/>
    <property type="match status" value="1"/>
</dbReference>
<accession>A0A0X3PPD6</accession>
<dbReference type="PANTHER" id="PTHR23280:SF32">
    <property type="entry name" value="FI22325P1"/>
    <property type="match status" value="1"/>
</dbReference>
<protein>
    <recommendedName>
        <fullName evidence="2">FERM domain-containing protein</fullName>
    </recommendedName>
</protein>
<organism evidence="3">
    <name type="scientific">Schistocephalus solidus</name>
    <name type="common">Tapeworm</name>
    <dbReference type="NCBI Taxonomy" id="70667"/>
    <lineage>
        <taxon>Eukaryota</taxon>
        <taxon>Metazoa</taxon>
        <taxon>Spiralia</taxon>
        <taxon>Lophotrochozoa</taxon>
        <taxon>Platyhelminthes</taxon>
        <taxon>Cestoda</taxon>
        <taxon>Eucestoda</taxon>
        <taxon>Diphyllobothriidea</taxon>
        <taxon>Diphyllobothriidae</taxon>
        <taxon>Schistocephalus</taxon>
    </lineage>
</organism>
<sequence>VQDRKGNHFYVGLSHEGVTTFRGNRKAHVFMWSKIHRISFDGKLFIIQVEWEQRRHTLGFKCQTSEASEALWKWAVDRQCFFTLNRSTDAKRSKASGRLFRRRQLYTFTGRCQKEMLQMTSSMPNIPQPSVKRSRSLLNIARNVGLSRQTRSHEELHRAHNLPNCNTSHPLNHSSVQNLHIETDNSLRLVGVASESADFSEIPVRLHEEPIIKNLTNQVEPQFPAVSCSSPSPSPPNLSPTITETAEVNGNDRKSVLSSAGQSPPVPERFQEEAPFQSTEDVKVQQEPTERSPVNEDEPSEAMTHAQVMRLVKQQKMQSLDEGSIRDPPMQSQSCPQYTSSRSTDRESRVSASSAEAEQSRRTDTRKVAQVPTSSISSRSPSPSSSLSSHTSQPSVVHLRPEAVEAGTSQQIPVSVTVHPGAVLQSEPINYDVVDTGPSSSSNSSSSSPKTSPEPSPRARPALTPILRPRAVDRGSTNTAPLTTKSLQPFRAHDQENTTNSSSQWNPYAPIAFADDSDSSAATRTKGQNALVSEQTPTTSGNLYFPYLSRVSIITDSRSTLAPLFVSTDSSYPRAPEAPRASGPLLSFSPSSYSTAPEEALPFALASSSHNETAFTSSGEPSVVYTNPIAYMPLLTKPPLAAGSDKPHLPETTLHRATLLDKLEKPSPAYRLTSITPVSSVTQSSSSSNISCLLPYQSFIYSRAEGNAGLGGADIGNSRCTQVASSLSQTTNTISAVRENDRLSGSLPSRGPLFSFITGASGVNDSQEEYKRSPMPPPPPPPLTSARIDNSLLLRHGYTPYRALENHPPDLSTSLPEGTLSRFYSSVALSQQRKLPTGVAAVHEKKVFADEPEIMPEELFPLDVDSEDTRPASTCNASDVPAFNWKVFTTRTSQQEPTPPTTGLSSFREKPASKDRTSTDYPGRLSKPTEYAKSTHGLSPVKPTTVTSPKVQSSASLGPVWEEISTEPPPMIAHLATTVMVAEYHDSPPASTLILTQRDPESRSKPNRQESQELSNISHRSRPVIYEKRPRCEATGHPVRKPSTARAVPTGGLNSTPWPAESSVASLTPDAISLPSCSSAIPSKASSSSACSFVLDQSAVTVLRQLFLYFGVFICVHFILRALRVGPILGFFGATGPDAVGYWNALEAIEGLLLDYFRS</sequence>
<feature type="compositionally biased region" description="Polar residues" evidence="1">
    <location>
        <begin position="889"/>
        <end position="905"/>
    </location>
</feature>
<feature type="non-terminal residue" evidence="3">
    <location>
        <position position="1"/>
    </location>
</feature>
<feature type="region of interest" description="Disordered" evidence="1">
    <location>
        <begin position="992"/>
        <end position="1054"/>
    </location>
</feature>
<dbReference type="AlphaFoldDB" id="A0A0X3PPD6"/>